<dbReference type="Gene3D" id="3.40.50.1240">
    <property type="entry name" value="Phosphoglycerate mutase-like"/>
    <property type="match status" value="1"/>
</dbReference>
<dbReference type="InterPro" id="IPR013078">
    <property type="entry name" value="His_Pase_superF_clade-1"/>
</dbReference>
<accession>A0A917JEG4</accession>
<dbReference type="SUPFAM" id="SSF53254">
    <property type="entry name" value="Phosphoglycerate mutase-like"/>
    <property type="match status" value="1"/>
</dbReference>
<dbReference type="GO" id="GO:0005737">
    <property type="term" value="C:cytoplasm"/>
    <property type="evidence" value="ECO:0007669"/>
    <property type="project" value="TreeGrafter"/>
</dbReference>
<feature type="binding site" evidence="2">
    <location>
        <position position="54"/>
    </location>
    <ligand>
        <name>substrate</name>
    </ligand>
</feature>
<evidence type="ECO:0000313" key="3">
    <source>
        <dbReference type="EMBL" id="GGI65154.1"/>
    </source>
</evidence>
<evidence type="ECO:0000313" key="4">
    <source>
        <dbReference type="Proteomes" id="UP000622610"/>
    </source>
</evidence>
<dbReference type="InterPro" id="IPR050275">
    <property type="entry name" value="PGM_Phosphatase"/>
</dbReference>
<dbReference type="SMART" id="SM00855">
    <property type="entry name" value="PGAM"/>
    <property type="match status" value="1"/>
</dbReference>
<dbReference type="AlphaFoldDB" id="A0A917JEG4"/>
<dbReference type="EMBL" id="BMDT01000002">
    <property type="protein sequence ID" value="GGI65154.1"/>
    <property type="molecule type" value="Genomic_DNA"/>
</dbReference>
<dbReference type="PANTHER" id="PTHR48100:SF1">
    <property type="entry name" value="HISTIDINE PHOSPHATASE FAMILY PROTEIN-RELATED"/>
    <property type="match status" value="1"/>
</dbReference>
<keyword evidence="4" id="KW-1185">Reference proteome</keyword>
<organism evidence="3 4">
    <name type="scientific">Enterococcus alcedinis</name>
    <dbReference type="NCBI Taxonomy" id="1274384"/>
    <lineage>
        <taxon>Bacteria</taxon>
        <taxon>Bacillati</taxon>
        <taxon>Bacillota</taxon>
        <taxon>Bacilli</taxon>
        <taxon>Lactobacillales</taxon>
        <taxon>Enterococcaceae</taxon>
        <taxon>Enterococcus</taxon>
    </lineage>
</organism>
<evidence type="ECO:0008006" key="5">
    <source>
        <dbReference type="Google" id="ProtNLM"/>
    </source>
</evidence>
<feature type="active site" description="Proton donor/acceptor" evidence="1">
    <location>
        <position position="80"/>
    </location>
</feature>
<proteinExistence type="predicted"/>
<feature type="active site" description="Tele-phosphohistidine intermediate" evidence="1">
    <location>
        <position position="8"/>
    </location>
</feature>
<protein>
    <recommendedName>
        <fullName evidence="5">Histidine phosphatase family protein</fullName>
    </recommendedName>
</protein>
<sequence>MTIYLVRHGQDDKSVRGGWSQQGLIEEGIQQIHALGQQLSQHTFEKIIVSDLPRTKQTADILTSYLTNPPVYLLSKEWREMNNGKLAGMKNSQAAIDYPGLYYRTLKMDETYPDGESPNDFYERIKAAWENIQAQKTTGDVLIVTHGGVINIIFHLLHDLPYTNQEMYFPVGTGTITAIEESFSE</sequence>
<comment type="caution">
    <text evidence="3">The sequence shown here is derived from an EMBL/GenBank/DDBJ whole genome shotgun (WGS) entry which is preliminary data.</text>
</comment>
<dbReference type="GO" id="GO:0016791">
    <property type="term" value="F:phosphatase activity"/>
    <property type="evidence" value="ECO:0007669"/>
    <property type="project" value="TreeGrafter"/>
</dbReference>
<reference evidence="3" key="2">
    <citation type="submission" date="2020-09" db="EMBL/GenBank/DDBJ databases">
        <authorList>
            <person name="Sun Q."/>
            <person name="Sedlacek I."/>
        </authorList>
    </citation>
    <scope>NUCLEOTIDE SEQUENCE</scope>
    <source>
        <strain evidence="3">CCM 8433</strain>
    </source>
</reference>
<evidence type="ECO:0000256" key="1">
    <source>
        <dbReference type="PIRSR" id="PIRSR613078-1"/>
    </source>
</evidence>
<dbReference type="PANTHER" id="PTHR48100">
    <property type="entry name" value="BROAD-SPECIFICITY PHOSPHATASE YOR283W-RELATED"/>
    <property type="match status" value="1"/>
</dbReference>
<gene>
    <name evidence="3" type="ORF">GCM10011482_08080</name>
</gene>
<dbReference type="CDD" id="cd07067">
    <property type="entry name" value="HP_PGM_like"/>
    <property type="match status" value="1"/>
</dbReference>
<evidence type="ECO:0000256" key="2">
    <source>
        <dbReference type="PIRSR" id="PIRSR613078-2"/>
    </source>
</evidence>
<reference evidence="3" key="1">
    <citation type="journal article" date="2014" name="Int. J. Syst. Evol. Microbiol.">
        <title>Complete genome sequence of Corynebacterium casei LMG S-19264T (=DSM 44701T), isolated from a smear-ripened cheese.</title>
        <authorList>
            <consortium name="US DOE Joint Genome Institute (JGI-PGF)"/>
            <person name="Walter F."/>
            <person name="Albersmeier A."/>
            <person name="Kalinowski J."/>
            <person name="Ruckert C."/>
        </authorList>
    </citation>
    <scope>NUCLEOTIDE SEQUENCE</scope>
    <source>
        <strain evidence="3">CCM 8433</strain>
    </source>
</reference>
<dbReference type="Proteomes" id="UP000622610">
    <property type="component" value="Unassembled WGS sequence"/>
</dbReference>
<dbReference type="Pfam" id="PF00300">
    <property type="entry name" value="His_Phos_1"/>
    <property type="match status" value="1"/>
</dbReference>
<dbReference type="RefSeq" id="WP_188366992.1">
    <property type="nucleotide sequence ID" value="NZ_BMDT01000002.1"/>
</dbReference>
<name>A0A917JEG4_9ENTE</name>
<dbReference type="PIRSF" id="PIRSF000709">
    <property type="entry name" value="6PFK_2-Ptase"/>
    <property type="match status" value="1"/>
</dbReference>
<dbReference type="InterPro" id="IPR029033">
    <property type="entry name" value="His_PPase_superfam"/>
</dbReference>